<gene>
    <name evidence="3" type="ORF">QQF64_023141</name>
</gene>
<name>A0ABR3L5W6_9TELE</name>
<dbReference type="Pfam" id="PF25431">
    <property type="entry name" value="zf-C17orf113"/>
    <property type="match status" value="1"/>
</dbReference>
<proteinExistence type="predicted"/>
<evidence type="ECO:0000313" key="3">
    <source>
        <dbReference type="EMBL" id="KAL1247765.1"/>
    </source>
</evidence>
<feature type="region of interest" description="Disordered" evidence="1">
    <location>
        <begin position="17"/>
        <end position="63"/>
    </location>
</feature>
<keyword evidence="4" id="KW-1185">Reference proteome</keyword>
<comment type="caution">
    <text evidence="3">The sequence shown here is derived from an EMBL/GenBank/DDBJ whole genome shotgun (WGS) entry which is preliminary data.</text>
</comment>
<feature type="domain" description="C17orf113 probable zinc finger" evidence="2">
    <location>
        <begin position="76"/>
        <end position="124"/>
    </location>
</feature>
<feature type="compositionally biased region" description="Polar residues" evidence="1">
    <location>
        <begin position="42"/>
        <end position="59"/>
    </location>
</feature>
<sequence length="215" mass="24589">MSRQLSVKSFFKRPNSCDIVNKGEKRGIDAEEDEGQTDKNDQSPLPTTTVTGQPQQSGSRELRREYRVQWEQEFTWLRREGGKMFCDICRKAKMSNGFIRGCTTMQKSALTDHKSSQSHNEALRVVNQSVAMSKHVEKSQAACNEALKTQFKLKASFKCICLASAHISGHAKNQAEHWSWFQYSLPEVKLTELQSHRRDCFVIAPREHYVQSSTT</sequence>
<dbReference type="InterPro" id="IPR057456">
    <property type="entry name" value="Znf_C17orf113"/>
</dbReference>
<reference evidence="3 4" key="1">
    <citation type="submission" date="2023-09" db="EMBL/GenBank/DDBJ databases">
        <authorList>
            <person name="Wang M."/>
        </authorList>
    </citation>
    <scope>NUCLEOTIDE SEQUENCE [LARGE SCALE GENOMIC DNA]</scope>
    <source>
        <strain evidence="3">GT-2023</strain>
        <tissue evidence="3">Liver</tissue>
    </source>
</reference>
<dbReference type="Proteomes" id="UP001558613">
    <property type="component" value="Unassembled WGS sequence"/>
</dbReference>
<organism evidence="3 4">
    <name type="scientific">Cirrhinus molitorella</name>
    <name type="common">mud carp</name>
    <dbReference type="NCBI Taxonomy" id="172907"/>
    <lineage>
        <taxon>Eukaryota</taxon>
        <taxon>Metazoa</taxon>
        <taxon>Chordata</taxon>
        <taxon>Craniata</taxon>
        <taxon>Vertebrata</taxon>
        <taxon>Euteleostomi</taxon>
        <taxon>Actinopterygii</taxon>
        <taxon>Neopterygii</taxon>
        <taxon>Teleostei</taxon>
        <taxon>Ostariophysi</taxon>
        <taxon>Cypriniformes</taxon>
        <taxon>Cyprinidae</taxon>
        <taxon>Labeoninae</taxon>
        <taxon>Labeonini</taxon>
        <taxon>Cirrhinus</taxon>
    </lineage>
</organism>
<evidence type="ECO:0000256" key="1">
    <source>
        <dbReference type="SAM" id="MobiDB-lite"/>
    </source>
</evidence>
<dbReference type="EMBL" id="JAYMGO010000025">
    <property type="protein sequence ID" value="KAL1247765.1"/>
    <property type="molecule type" value="Genomic_DNA"/>
</dbReference>
<accession>A0ABR3L5W6</accession>
<protein>
    <recommendedName>
        <fullName evidence="2">C17orf113 probable zinc finger domain-containing protein</fullName>
    </recommendedName>
</protein>
<evidence type="ECO:0000259" key="2">
    <source>
        <dbReference type="Pfam" id="PF25431"/>
    </source>
</evidence>
<evidence type="ECO:0000313" key="4">
    <source>
        <dbReference type="Proteomes" id="UP001558613"/>
    </source>
</evidence>